<evidence type="ECO:0000313" key="3">
    <source>
        <dbReference type="Proteomes" id="UP001152798"/>
    </source>
</evidence>
<keyword evidence="1" id="KW-0472">Membrane</keyword>
<evidence type="ECO:0000313" key="2">
    <source>
        <dbReference type="EMBL" id="CAH1400118.1"/>
    </source>
</evidence>
<feature type="transmembrane region" description="Helical" evidence="1">
    <location>
        <begin position="47"/>
        <end position="64"/>
    </location>
</feature>
<dbReference type="AlphaFoldDB" id="A0A9P0ML40"/>
<feature type="transmembrane region" description="Helical" evidence="1">
    <location>
        <begin position="79"/>
        <end position="96"/>
    </location>
</feature>
<evidence type="ECO:0008006" key="4">
    <source>
        <dbReference type="Google" id="ProtNLM"/>
    </source>
</evidence>
<accession>A0A9P0ML40</accession>
<keyword evidence="1" id="KW-0812">Transmembrane</keyword>
<feature type="transmembrane region" description="Helical" evidence="1">
    <location>
        <begin position="16"/>
        <end position="35"/>
    </location>
</feature>
<gene>
    <name evidence="2" type="ORF">NEZAVI_LOCUS9420</name>
</gene>
<keyword evidence="3" id="KW-1185">Reference proteome</keyword>
<dbReference type="EMBL" id="OV725080">
    <property type="protein sequence ID" value="CAH1400118.1"/>
    <property type="molecule type" value="Genomic_DNA"/>
</dbReference>
<feature type="transmembrane region" description="Helical" evidence="1">
    <location>
        <begin position="190"/>
        <end position="208"/>
    </location>
</feature>
<proteinExistence type="predicted"/>
<sequence>METLCNAVEPYRQSLAYAPIGILLCSIPWFALTKITEKISFVDAEHLRKTFLALLYTGAYVYMWTKGSNPHDVEVKENVFADELFLLLGGGYYLIHTQRPTFRHIAHGFLFVVLIIAVIIHAKLGAAANLYGFLVEAPNVFLMLTAFFEKLHFMAITWALKYLSIIVYFMSNIDVCNVGCRVMTNEEIPVHIRVVFLFLLILQFLNIIEEVSGLMGGKESGKPEKPPQKIICTHIKCSTTSLCCS</sequence>
<dbReference type="Proteomes" id="UP001152798">
    <property type="component" value="Chromosome 4"/>
</dbReference>
<name>A0A9P0ML40_NEZVI</name>
<feature type="transmembrane region" description="Helical" evidence="1">
    <location>
        <begin position="108"/>
        <end position="131"/>
    </location>
</feature>
<organism evidence="2 3">
    <name type="scientific">Nezara viridula</name>
    <name type="common">Southern green stink bug</name>
    <name type="synonym">Cimex viridulus</name>
    <dbReference type="NCBI Taxonomy" id="85310"/>
    <lineage>
        <taxon>Eukaryota</taxon>
        <taxon>Metazoa</taxon>
        <taxon>Ecdysozoa</taxon>
        <taxon>Arthropoda</taxon>
        <taxon>Hexapoda</taxon>
        <taxon>Insecta</taxon>
        <taxon>Pterygota</taxon>
        <taxon>Neoptera</taxon>
        <taxon>Paraneoptera</taxon>
        <taxon>Hemiptera</taxon>
        <taxon>Heteroptera</taxon>
        <taxon>Panheteroptera</taxon>
        <taxon>Pentatomomorpha</taxon>
        <taxon>Pentatomoidea</taxon>
        <taxon>Pentatomidae</taxon>
        <taxon>Pentatominae</taxon>
        <taxon>Nezara</taxon>
    </lineage>
</organism>
<evidence type="ECO:0000256" key="1">
    <source>
        <dbReference type="SAM" id="Phobius"/>
    </source>
</evidence>
<reference evidence="2" key="1">
    <citation type="submission" date="2022-01" db="EMBL/GenBank/DDBJ databases">
        <authorList>
            <person name="King R."/>
        </authorList>
    </citation>
    <scope>NUCLEOTIDE SEQUENCE</scope>
</reference>
<feature type="transmembrane region" description="Helical" evidence="1">
    <location>
        <begin position="151"/>
        <end position="170"/>
    </location>
</feature>
<keyword evidence="1" id="KW-1133">Transmembrane helix</keyword>
<dbReference type="OrthoDB" id="6624902at2759"/>
<protein>
    <recommendedName>
        <fullName evidence="4">TLC domain-containing protein</fullName>
    </recommendedName>
</protein>